<dbReference type="Gene3D" id="3.90.79.10">
    <property type="entry name" value="Nucleoside Triphosphate Pyrophosphohydrolase"/>
    <property type="match status" value="1"/>
</dbReference>
<gene>
    <name evidence="2" type="ORF">A2744_03440</name>
</gene>
<dbReference type="SUPFAM" id="SSF55811">
    <property type="entry name" value="Nudix"/>
    <property type="match status" value="1"/>
</dbReference>
<evidence type="ECO:0000313" key="3">
    <source>
        <dbReference type="Proteomes" id="UP000178240"/>
    </source>
</evidence>
<dbReference type="InterPro" id="IPR000086">
    <property type="entry name" value="NUDIX_hydrolase_dom"/>
</dbReference>
<evidence type="ECO:0000259" key="1">
    <source>
        <dbReference type="PROSITE" id="PS51462"/>
    </source>
</evidence>
<comment type="caution">
    <text evidence="2">The sequence shown here is derived from an EMBL/GenBank/DDBJ whole genome shotgun (WGS) entry which is preliminary data.</text>
</comment>
<dbReference type="AlphaFoldDB" id="A0A1G1Y2R6"/>
<dbReference type="EMBL" id="MHIE01000003">
    <property type="protein sequence ID" value="OGY46474.1"/>
    <property type="molecule type" value="Genomic_DNA"/>
</dbReference>
<dbReference type="InterPro" id="IPR015797">
    <property type="entry name" value="NUDIX_hydrolase-like_dom_sf"/>
</dbReference>
<proteinExistence type="predicted"/>
<dbReference type="Proteomes" id="UP000178240">
    <property type="component" value="Unassembled WGS sequence"/>
</dbReference>
<reference evidence="2 3" key="1">
    <citation type="journal article" date="2016" name="Nat. Commun.">
        <title>Thousands of microbial genomes shed light on interconnected biogeochemical processes in an aquifer system.</title>
        <authorList>
            <person name="Anantharaman K."/>
            <person name="Brown C.T."/>
            <person name="Hug L.A."/>
            <person name="Sharon I."/>
            <person name="Castelle C.J."/>
            <person name="Probst A.J."/>
            <person name="Thomas B.C."/>
            <person name="Singh A."/>
            <person name="Wilkins M.J."/>
            <person name="Karaoz U."/>
            <person name="Brodie E.L."/>
            <person name="Williams K.H."/>
            <person name="Hubbard S.S."/>
            <person name="Banfield J.F."/>
        </authorList>
    </citation>
    <scope>NUCLEOTIDE SEQUENCE [LARGE SCALE GENOMIC DNA]</scope>
</reference>
<dbReference type="PROSITE" id="PS51462">
    <property type="entry name" value="NUDIX"/>
    <property type="match status" value="1"/>
</dbReference>
<dbReference type="STRING" id="1797535.A2744_03440"/>
<accession>A0A1G1Y2R6</accession>
<sequence>MSVQNPDYFQVSLKVLLTAKNKCLILKDVSKSRYWKEKYDLPGGRINKKEIGLDFSQLINREVREELGTKVRYKLRHDPVALSKCRYPKEPSKLFILFEAKYLGGEIKISPEHSGYKWFKITRFSLQDNFSTVLQKLLTNYLNWN</sequence>
<name>A0A1G1Y2R6_9BACT</name>
<feature type="domain" description="Nudix hydrolase" evidence="1">
    <location>
        <begin position="6"/>
        <end position="142"/>
    </location>
</feature>
<protein>
    <recommendedName>
        <fullName evidence="1">Nudix hydrolase domain-containing protein</fullName>
    </recommendedName>
</protein>
<dbReference type="Pfam" id="PF00293">
    <property type="entry name" value="NUDIX"/>
    <property type="match status" value="1"/>
</dbReference>
<organism evidence="2 3">
    <name type="scientific">Candidatus Buchananbacteria bacterium RIFCSPHIGHO2_01_FULL_44_11</name>
    <dbReference type="NCBI Taxonomy" id="1797535"/>
    <lineage>
        <taxon>Bacteria</taxon>
        <taxon>Candidatus Buchananiibacteriota</taxon>
    </lineage>
</organism>
<evidence type="ECO:0000313" key="2">
    <source>
        <dbReference type="EMBL" id="OGY46474.1"/>
    </source>
</evidence>